<evidence type="ECO:0000256" key="4">
    <source>
        <dbReference type="ARBA" id="ARBA00022679"/>
    </source>
</evidence>
<dbReference type="GO" id="GO:0005737">
    <property type="term" value="C:cytoplasm"/>
    <property type="evidence" value="ECO:0007669"/>
    <property type="project" value="InterPro"/>
</dbReference>
<dbReference type="GO" id="GO:0009001">
    <property type="term" value="F:serine O-acetyltransferase activity"/>
    <property type="evidence" value="ECO:0007669"/>
    <property type="project" value="UniProtKB-EC"/>
</dbReference>
<dbReference type="PANTHER" id="PTHR42811">
    <property type="entry name" value="SERINE ACETYLTRANSFERASE"/>
    <property type="match status" value="1"/>
</dbReference>
<dbReference type="InterPro" id="IPR011004">
    <property type="entry name" value="Trimer_LpxA-like_sf"/>
</dbReference>
<organism evidence="10 11">
    <name type="scientific">Helicobacter macacae MIT 99-5501</name>
    <dbReference type="NCBI Taxonomy" id="1357400"/>
    <lineage>
        <taxon>Bacteria</taxon>
        <taxon>Pseudomonadati</taxon>
        <taxon>Campylobacterota</taxon>
        <taxon>Epsilonproteobacteria</taxon>
        <taxon>Campylobacterales</taxon>
        <taxon>Helicobacteraceae</taxon>
        <taxon>Helicobacter</taxon>
    </lineage>
</organism>
<name>V8C727_9HELI</name>
<dbReference type="SUPFAM" id="SSF51161">
    <property type="entry name" value="Trimeric LpxA-like enzymes"/>
    <property type="match status" value="1"/>
</dbReference>
<evidence type="ECO:0000256" key="5">
    <source>
        <dbReference type="ARBA" id="ARBA00022737"/>
    </source>
</evidence>
<evidence type="ECO:0000256" key="6">
    <source>
        <dbReference type="ARBA" id="ARBA00023315"/>
    </source>
</evidence>
<dbReference type="PROSITE" id="PS00101">
    <property type="entry name" value="HEXAPEP_TRANSFERASES"/>
    <property type="match status" value="1"/>
</dbReference>
<dbReference type="STRING" id="1357400.HMPREF2086_01671"/>
<keyword evidence="3" id="KW-0028">Amino-acid biosynthesis</keyword>
<dbReference type="Pfam" id="PF00132">
    <property type="entry name" value="Hexapep"/>
    <property type="match status" value="1"/>
</dbReference>
<evidence type="ECO:0000256" key="9">
    <source>
        <dbReference type="SAM" id="MobiDB-lite"/>
    </source>
</evidence>
<reference evidence="10 11" key="1">
    <citation type="journal article" date="2014" name="Genome Announc.">
        <title>Draft genome sequences of six enterohepatic helicobacter species isolated from humans and one from rhesus macaques.</title>
        <authorList>
            <person name="Shen Z."/>
            <person name="Sheh A."/>
            <person name="Young S.K."/>
            <person name="Abouelliel A."/>
            <person name="Ward D.V."/>
            <person name="Earl A.M."/>
            <person name="Fox J.G."/>
        </authorList>
    </citation>
    <scope>NUCLEOTIDE SEQUENCE [LARGE SCALE GENOMIC DNA]</scope>
    <source>
        <strain evidence="10 11">MIT 99-5501</strain>
    </source>
</reference>
<dbReference type="InterPro" id="IPR001451">
    <property type="entry name" value="Hexapep"/>
</dbReference>
<sequence length="324" mass="35811">MPHKKTTKATQTLKDMPNAQDAQGGQNPQDTQNPQGEDMTPSPLQAGFWEIIREDFATPEIKDPALKNPIELFFNYPGVVALFHYRFAHFLHTRDWKILARIIMGFAQFLTNIDIHPAARIGRRVFIDHGIGVVIGETAIIGDEVTIYQGVSLGGVSLKRTKRHPTLESGVVVGAGAKVLGDITIGANAKIGANSVVVKDVPKGCTAVGIPARILTPQSKADEGASDSFTDEAQHKAKPSTDFGEILEQNNDTRTKLPDVSKSAFLYLLERIEILEQEKALREAQKENGDSFAGKDCEEALEELQQMREKLEKRYEKYIAAFRD</sequence>
<dbReference type="PATRIC" id="fig|1357400.3.peg.2250"/>
<protein>
    <recommendedName>
        <fullName evidence="2">serine O-acetyltransferase</fullName>
        <ecNumber evidence="2">2.3.1.30</ecNumber>
    </recommendedName>
</protein>
<evidence type="ECO:0000256" key="7">
    <source>
        <dbReference type="ARBA" id="ARBA00049486"/>
    </source>
</evidence>
<comment type="catalytic activity">
    <reaction evidence="7">
        <text>L-serine + acetyl-CoA = O-acetyl-L-serine + CoA</text>
        <dbReference type="Rhea" id="RHEA:24560"/>
        <dbReference type="ChEBI" id="CHEBI:33384"/>
        <dbReference type="ChEBI" id="CHEBI:57287"/>
        <dbReference type="ChEBI" id="CHEBI:57288"/>
        <dbReference type="ChEBI" id="CHEBI:58340"/>
        <dbReference type="EC" id="2.3.1.30"/>
    </reaction>
</comment>
<keyword evidence="5" id="KW-0677">Repeat</keyword>
<dbReference type="InterPro" id="IPR005881">
    <property type="entry name" value="Ser_O-AcTrfase"/>
</dbReference>
<evidence type="ECO:0000256" key="8">
    <source>
        <dbReference type="SAM" id="Coils"/>
    </source>
</evidence>
<dbReference type="GO" id="GO:0006535">
    <property type="term" value="P:cysteine biosynthetic process from serine"/>
    <property type="evidence" value="ECO:0007669"/>
    <property type="project" value="InterPro"/>
</dbReference>
<dbReference type="EC" id="2.3.1.30" evidence="2"/>
<proteinExistence type="inferred from homology"/>
<comment type="caution">
    <text evidence="10">The sequence shown here is derived from an EMBL/GenBank/DDBJ whole genome shotgun (WGS) entry which is preliminary data.</text>
</comment>
<dbReference type="InterPro" id="IPR042122">
    <property type="entry name" value="Ser_AcTrfase_N_sf"/>
</dbReference>
<keyword evidence="11" id="KW-1185">Reference proteome</keyword>
<dbReference type="InterPro" id="IPR045304">
    <property type="entry name" value="LbH_SAT"/>
</dbReference>
<dbReference type="Proteomes" id="UP000018731">
    <property type="component" value="Unassembled WGS sequence"/>
</dbReference>
<feature type="compositionally biased region" description="Polar residues" evidence="9">
    <location>
        <begin position="20"/>
        <end position="35"/>
    </location>
</feature>
<dbReference type="HOGENOM" id="CLU_051638_10_0_7"/>
<dbReference type="eggNOG" id="COG1045">
    <property type="taxonomic scope" value="Bacteria"/>
</dbReference>
<evidence type="ECO:0000256" key="1">
    <source>
        <dbReference type="ARBA" id="ARBA00007274"/>
    </source>
</evidence>
<dbReference type="Gene3D" id="1.10.3130.10">
    <property type="entry name" value="serine acetyltransferase, domain 1"/>
    <property type="match status" value="1"/>
</dbReference>
<dbReference type="NCBIfam" id="NF041874">
    <property type="entry name" value="EPS_EpsC"/>
    <property type="match status" value="1"/>
</dbReference>
<evidence type="ECO:0000256" key="3">
    <source>
        <dbReference type="ARBA" id="ARBA00022605"/>
    </source>
</evidence>
<evidence type="ECO:0000313" key="11">
    <source>
        <dbReference type="Proteomes" id="UP000018731"/>
    </source>
</evidence>
<dbReference type="Gene3D" id="2.160.10.10">
    <property type="entry name" value="Hexapeptide repeat proteins"/>
    <property type="match status" value="1"/>
</dbReference>
<accession>V8C727</accession>
<dbReference type="NCBIfam" id="TIGR01172">
    <property type="entry name" value="cysE"/>
    <property type="match status" value="1"/>
</dbReference>
<keyword evidence="4 10" id="KW-0808">Transferase</keyword>
<feature type="region of interest" description="Disordered" evidence="9">
    <location>
        <begin position="1"/>
        <end position="40"/>
    </location>
</feature>
<feature type="region of interest" description="Disordered" evidence="9">
    <location>
        <begin position="219"/>
        <end position="239"/>
    </location>
</feature>
<evidence type="ECO:0000313" key="10">
    <source>
        <dbReference type="EMBL" id="ETD22872.1"/>
    </source>
</evidence>
<dbReference type="InterPro" id="IPR018357">
    <property type="entry name" value="Hexapep_transf_CS"/>
</dbReference>
<dbReference type="AlphaFoldDB" id="V8C727"/>
<dbReference type="CDD" id="cd03354">
    <property type="entry name" value="LbH_SAT"/>
    <property type="match status" value="1"/>
</dbReference>
<feature type="coiled-coil region" evidence="8">
    <location>
        <begin position="294"/>
        <end position="321"/>
    </location>
</feature>
<dbReference type="FunFam" id="2.160.10.10:FF:000007">
    <property type="entry name" value="Serine acetyltransferase"/>
    <property type="match status" value="1"/>
</dbReference>
<evidence type="ECO:0000256" key="2">
    <source>
        <dbReference type="ARBA" id="ARBA00013266"/>
    </source>
</evidence>
<comment type="similarity">
    <text evidence="1">Belongs to the transferase hexapeptide repeat family.</text>
</comment>
<gene>
    <name evidence="10" type="ORF">HMPREF2086_01671</name>
</gene>
<keyword evidence="6" id="KW-0012">Acyltransferase</keyword>
<dbReference type="InterPro" id="IPR053376">
    <property type="entry name" value="Serine_acetyltransferase"/>
</dbReference>
<keyword evidence="8" id="KW-0175">Coiled coil</keyword>
<dbReference type="EMBL" id="AZJI01000007">
    <property type="protein sequence ID" value="ETD22872.1"/>
    <property type="molecule type" value="Genomic_DNA"/>
</dbReference>